<reference evidence="3" key="1">
    <citation type="submission" date="2017-11" db="EMBL/GenBank/DDBJ databases">
        <authorList>
            <person name="Kuznetsova I."/>
            <person name="Sazanova A."/>
            <person name="Chirak E."/>
            <person name="Safronova V."/>
            <person name="Willems A."/>
        </authorList>
    </citation>
    <scope>NUCLEOTIDE SEQUENCE [LARGE SCALE GENOMIC DNA]</scope>
    <source>
        <strain evidence="3">PEPV15</strain>
    </source>
</reference>
<accession>A0A2P7AKZ3</accession>
<dbReference type="AlphaFoldDB" id="A0A2P7AKZ3"/>
<dbReference type="InterPro" id="IPR015066">
    <property type="entry name" value="DUF1902"/>
</dbReference>
<sequence>MKKHTPSFVVSVFEEDGQWIAVNDDLPIATEAPSYSELLERVWEIAPEMAVLNGWVSDPKKLRLRFYIETDNSTAKAL</sequence>
<dbReference type="InterPro" id="IPR035069">
    <property type="entry name" value="TTHA1013/TTHA0281-like"/>
</dbReference>
<organism evidence="2 3">
    <name type="scientific">Phyllobacterium endophyticum</name>
    <dbReference type="NCBI Taxonomy" id="1149773"/>
    <lineage>
        <taxon>Bacteria</taxon>
        <taxon>Pseudomonadati</taxon>
        <taxon>Pseudomonadota</taxon>
        <taxon>Alphaproteobacteria</taxon>
        <taxon>Hyphomicrobiales</taxon>
        <taxon>Phyllobacteriaceae</taxon>
        <taxon>Phyllobacterium</taxon>
    </lineage>
</organism>
<dbReference type="EMBL" id="PGGN01000007">
    <property type="protein sequence ID" value="PSH54891.1"/>
    <property type="molecule type" value="Genomic_DNA"/>
</dbReference>
<feature type="domain" description="DUF1902" evidence="1">
    <location>
        <begin position="14"/>
        <end position="74"/>
    </location>
</feature>
<dbReference type="Pfam" id="PF08972">
    <property type="entry name" value="DUF1902"/>
    <property type="match status" value="1"/>
</dbReference>
<name>A0A2P7AKZ3_9HYPH</name>
<protein>
    <recommendedName>
        <fullName evidence="1">DUF1902 domain-containing protein</fullName>
    </recommendedName>
</protein>
<dbReference type="Gene3D" id="3.30.2390.10">
    <property type="entry name" value="TTHA1013-like"/>
    <property type="match status" value="1"/>
</dbReference>
<proteinExistence type="predicted"/>
<evidence type="ECO:0000313" key="3">
    <source>
        <dbReference type="Proteomes" id="UP000241158"/>
    </source>
</evidence>
<dbReference type="OrthoDB" id="7365383at2"/>
<keyword evidence="3" id="KW-1185">Reference proteome</keyword>
<evidence type="ECO:0000259" key="1">
    <source>
        <dbReference type="Pfam" id="PF08972"/>
    </source>
</evidence>
<comment type="caution">
    <text evidence="2">The sequence shown here is derived from an EMBL/GenBank/DDBJ whole genome shotgun (WGS) entry which is preliminary data.</text>
</comment>
<evidence type="ECO:0000313" key="2">
    <source>
        <dbReference type="EMBL" id="PSH54891.1"/>
    </source>
</evidence>
<dbReference type="SUPFAM" id="SSF143100">
    <property type="entry name" value="TTHA1013/TTHA0281-like"/>
    <property type="match status" value="1"/>
</dbReference>
<gene>
    <name evidence="2" type="ORF">CU100_25315</name>
</gene>
<dbReference type="Proteomes" id="UP000241158">
    <property type="component" value="Unassembled WGS sequence"/>
</dbReference>
<dbReference type="RefSeq" id="WP_106719408.1">
    <property type="nucleotide sequence ID" value="NZ_JACHXT010000001.1"/>
</dbReference>